<keyword evidence="4 7" id="KW-0812">Transmembrane</keyword>
<feature type="transmembrane region" description="Helical" evidence="7">
    <location>
        <begin position="143"/>
        <end position="165"/>
    </location>
</feature>
<dbReference type="PANTHER" id="PTHR40074">
    <property type="entry name" value="O-ACETYLTRANSFERASE WECH"/>
    <property type="match status" value="1"/>
</dbReference>
<feature type="transmembrane region" description="Helical" evidence="7">
    <location>
        <begin position="76"/>
        <end position="93"/>
    </location>
</feature>
<proteinExistence type="inferred from homology"/>
<reference evidence="9 10" key="1">
    <citation type="submission" date="2020-08" db="EMBL/GenBank/DDBJ databases">
        <title>Genomic Encyclopedia of Type Strains, Phase IV (KMG-IV): sequencing the most valuable type-strain genomes for metagenomic binning, comparative biology and taxonomic classification.</title>
        <authorList>
            <person name="Goeker M."/>
        </authorList>
    </citation>
    <scope>NUCLEOTIDE SEQUENCE [LARGE SCALE GENOMIC DNA]</scope>
    <source>
        <strain evidence="9 10">DSM 25799</strain>
    </source>
</reference>
<keyword evidence="6 7" id="KW-0472">Membrane</keyword>
<feature type="transmembrane region" description="Helical" evidence="7">
    <location>
        <begin position="116"/>
        <end position="136"/>
    </location>
</feature>
<keyword evidence="10" id="KW-1185">Reference proteome</keyword>
<evidence type="ECO:0000259" key="8">
    <source>
        <dbReference type="Pfam" id="PF01757"/>
    </source>
</evidence>
<dbReference type="GO" id="GO:0009246">
    <property type="term" value="P:enterobacterial common antigen biosynthetic process"/>
    <property type="evidence" value="ECO:0007669"/>
    <property type="project" value="TreeGrafter"/>
</dbReference>
<evidence type="ECO:0000256" key="7">
    <source>
        <dbReference type="SAM" id="Phobius"/>
    </source>
</evidence>
<feature type="transmembrane region" description="Helical" evidence="7">
    <location>
        <begin position="226"/>
        <end position="244"/>
    </location>
</feature>
<name>A0A7W8CXR6_9FIRM</name>
<evidence type="ECO:0000256" key="5">
    <source>
        <dbReference type="ARBA" id="ARBA00022989"/>
    </source>
</evidence>
<dbReference type="InterPro" id="IPR002656">
    <property type="entry name" value="Acyl_transf_3_dom"/>
</dbReference>
<feature type="transmembrane region" description="Helical" evidence="7">
    <location>
        <begin position="171"/>
        <end position="190"/>
    </location>
</feature>
<feature type="transmembrane region" description="Helical" evidence="7">
    <location>
        <begin position="290"/>
        <end position="308"/>
    </location>
</feature>
<evidence type="ECO:0000256" key="1">
    <source>
        <dbReference type="ARBA" id="ARBA00004651"/>
    </source>
</evidence>
<feature type="transmembrane region" description="Helical" evidence="7">
    <location>
        <begin position="37"/>
        <end position="56"/>
    </location>
</feature>
<feature type="domain" description="Acyltransferase 3" evidence="8">
    <location>
        <begin position="4"/>
        <end position="304"/>
    </location>
</feature>
<dbReference type="GO" id="GO:0016413">
    <property type="term" value="F:O-acetyltransferase activity"/>
    <property type="evidence" value="ECO:0007669"/>
    <property type="project" value="TreeGrafter"/>
</dbReference>
<comment type="subcellular location">
    <subcellularLocation>
        <location evidence="1">Cell membrane</location>
        <topology evidence="1">Multi-pass membrane protein</topology>
    </subcellularLocation>
</comment>
<keyword evidence="5 7" id="KW-1133">Transmembrane helix</keyword>
<sequence length="332" mass="38738">MIYGIAALSIVLFHFTKDVVSYHIGGAWEQFADWYLVWNDAMGVEWFLFLSGMGLFVSMEKNGAVKFEQHRLKRILIPYCLLAIPYWIFHHLIDGPAHWLADTTLVSVFTDHQLQFWYVLFILTMYAFYPLIILLIRNRKHLYLKLWSAAGILSAVFIWLSLHWAPFDRTDVFYCRVLIFVIGCICGVWIYDGKPWQKKDTFLFTAGIALKIWFVSSGVENDALERIVACFYSLSVLGALVLVLEKISLPAFVSWCGTVSLEMYIAHISYRSVFKETIYQPFHFSYPTVYLLVFLCTLLTCFVVQKLYTNVRKIKEIQSTWFVFPGFESQKF</sequence>
<comment type="caution">
    <text evidence="9">The sequence shown here is derived from an EMBL/GenBank/DDBJ whole genome shotgun (WGS) entry which is preliminary data.</text>
</comment>
<evidence type="ECO:0000256" key="6">
    <source>
        <dbReference type="ARBA" id="ARBA00023136"/>
    </source>
</evidence>
<keyword evidence="3" id="KW-1003">Cell membrane</keyword>
<dbReference type="RefSeq" id="WP_183328807.1">
    <property type="nucleotide sequence ID" value="NZ_JACHHK010000005.1"/>
</dbReference>
<dbReference type="Proteomes" id="UP000539953">
    <property type="component" value="Unassembled WGS sequence"/>
</dbReference>
<evidence type="ECO:0000313" key="10">
    <source>
        <dbReference type="Proteomes" id="UP000539953"/>
    </source>
</evidence>
<evidence type="ECO:0000313" key="9">
    <source>
        <dbReference type="EMBL" id="MBB5183516.1"/>
    </source>
</evidence>
<evidence type="ECO:0000256" key="4">
    <source>
        <dbReference type="ARBA" id="ARBA00022692"/>
    </source>
</evidence>
<dbReference type="AlphaFoldDB" id="A0A7W8CXR6"/>
<dbReference type="EMBL" id="JACHHK010000005">
    <property type="protein sequence ID" value="MBB5183516.1"/>
    <property type="molecule type" value="Genomic_DNA"/>
</dbReference>
<dbReference type="Pfam" id="PF01757">
    <property type="entry name" value="Acyl_transf_3"/>
    <property type="match status" value="1"/>
</dbReference>
<organism evidence="9 10">
    <name type="scientific">Catenisphaera adipataccumulans</name>
    <dbReference type="NCBI Taxonomy" id="700500"/>
    <lineage>
        <taxon>Bacteria</taxon>
        <taxon>Bacillati</taxon>
        <taxon>Bacillota</taxon>
        <taxon>Erysipelotrichia</taxon>
        <taxon>Erysipelotrichales</taxon>
        <taxon>Erysipelotrichaceae</taxon>
        <taxon>Catenisphaera</taxon>
    </lineage>
</organism>
<evidence type="ECO:0000256" key="3">
    <source>
        <dbReference type="ARBA" id="ARBA00022475"/>
    </source>
</evidence>
<comment type="similarity">
    <text evidence="2">Belongs to the acyltransferase 3 family.</text>
</comment>
<protein>
    <submittedName>
        <fullName evidence="9">Peptidoglycan/LPS O-acetylase OafA/YrhL</fullName>
    </submittedName>
</protein>
<accession>A0A7W8CXR6</accession>
<dbReference type="PANTHER" id="PTHR40074:SF2">
    <property type="entry name" value="O-ACETYLTRANSFERASE WECH"/>
    <property type="match status" value="1"/>
</dbReference>
<evidence type="ECO:0000256" key="2">
    <source>
        <dbReference type="ARBA" id="ARBA00007400"/>
    </source>
</evidence>
<gene>
    <name evidence="9" type="ORF">HNQ47_001538</name>
</gene>
<dbReference type="GO" id="GO:0005886">
    <property type="term" value="C:plasma membrane"/>
    <property type="evidence" value="ECO:0007669"/>
    <property type="project" value="UniProtKB-SubCell"/>
</dbReference>